<comment type="subcellular location">
    <subcellularLocation>
        <location evidence="1">Nucleus</location>
        <location evidence="1">Nucleoplasm</location>
    </subcellularLocation>
</comment>
<dbReference type="InterPro" id="IPR044275">
    <property type="entry name" value="KRP"/>
</dbReference>
<dbReference type="InterPro" id="IPR044898">
    <property type="entry name" value="CDI_dom_sf"/>
</dbReference>
<evidence type="ECO:0000256" key="4">
    <source>
        <dbReference type="ARBA" id="ARBA00023306"/>
    </source>
</evidence>
<keyword evidence="3" id="KW-0649">Protein kinase inhibitor</keyword>
<sequence length="98" mass="11420">MALKKSSPSNTIDDITTEKCDDGCYLQLRSRRVERRIGPIGKKTKKIKGKHVDLQKGKVGIFGDNEHESENKERYNFDPVNDKPLKGRYEWEELEDMH</sequence>
<evidence type="ECO:0000313" key="6">
    <source>
        <dbReference type="EMBL" id="KAK6161824.1"/>
    </source>
</evidence>
<keyword evidence="4" id="KW-0131">Cell cycle</keyword>
<organism evidence="6 7">
    <name type="scientific">Rehmannia glutinosa</name>
    <name type="common">Chinese foxglove</name>
    <dbReference type="NCBI Taxonomy" id="99300"/>
    <lineage>
        <taxon>Eukaryota</taxon>
        <taxon>Viridiplantae</taxon>
        <taxon>Streptophyta</taxon>
        <taxon>Embryophyta</taxon>
        <taxon>Tracheophyta</taxon>
        <taxon>Spermatophyta</taxon>
        <taxon>Magnoliopsida</taxon>
        <taxon>eudicotyledons</taxon>
        <taxon>Gunneridae</taxon>
        <taxon>Pentapetalae</taxon>
        <taxon>asterids</taxon>
        <taxon>lamiids</taxon>
        <taxon>Lamiales</taxon>
        <taxon>Orobanchaceae</taxon>
        <taxon>Rehmannieae</taxon>
        <taxon>Rehmannia</taxon>
    </lineage>
</organism>
<keyword evidence="7" id="KW-1185">Reference proteome</keyword>
<reference evidence="6 7" key="1">
    <citation type="journal article" date="2021" name="Comput. Struct. Biotechnol. J.">
        <title>De novo genome assembly of the potent medicinal plant Rehmannia glutinosa using nanopore technology.</title>
        <authorList>
            <person name="Ma L."/>
            <person name="Dong C."/>
            <person name="Song C."/>
            <person name="Wang X."/>
            <person name="Zheng X."/>
            <person name="Niu Y."/>
            <person name="Chen S."/>
            <person name="Feng W."/>
        </authorList>
    </citation>
    <scope>NUCLEOTIDE SEQUENCE [LARGE SCALE GENOMIC DNA]</scope>
    <source>
        <strain evidence="6">DH-2019</strain>
    </source>
</reference>
<dbReference type="Proteomes" id="UP001318860">
    <property type="component" value="Unassembled WGS sequence"/>
</dbReference>
<evidence type="ECO:0000256" key="3">
    <source>
        <dbReference type="ARBA" id="ARBA00023013"/>
    </source>
</evidence>
<dbReference type="Pfam" id="PF02234">
    <property type="entry name" value="CDI"/>
    <property type="match status" value="1"/>
</dbReference>
<evidence type="ECO:0000313" key="7">
    <source>
        <dbReference type="Proteomes" id="UP001318860"/>
    </source>
</evidence>
<evidence type="ECO:0000259" key="5">
    <source>
        <dbReference type="Pfam" id="PF02234"/>
    </source>
</evidence>
<dbReference type="Gene3D" id="4.10.365.10">
    <property type="entry name" value="p27"/>
    <property type="match status" value="1"/>
</dbReference>
<dbReference type="PANTHER" id="PTHR46776">
    <property type="entry name" value="CYCLIN-DEPENDENT KINASE INHIBITOR 4-RELATED"/>
    <property type="match status" value="1"/>
</dbReference>
<proteinExistence type="inferred from homology"/>
<dbReference type="InterPro" id="IPR003175">
    <property type="entry name" value="CDI_dom"/>
</dbReference>
<dbReference type="EMBL" id="JABTTQ020000003">
    <property type="protein sequence ID" value="KAK6161824.1"/>
    <property type="molecule type" value="Genomic_DNA"/>
</dbReference>
<comment type="similarity">
    <text evidence="2">Belongs to the CDI family. ICK/KRP subfamily.</text>
</comment>
<comment type="caution">
    <text evidence="6">The sequence shown here is derived from an EMBL/GenBank/DDBJ whole genome shotgun (WGS) entry which is preliminary data.</text>
</comment>
<name>A0ABR0XRK8_REHGL</name>
<evidence type="ECO:0000256" key="2">
    <source>
        <dbReference type="ARBA" id="ARBA00010274"/>
    </source>
</evidence>
<protein>
    <recommendedName>
        <fullName evidence="5">Cyclin-dependent kinase inhibitor domain-containing protein</fullName>
    </recommendedName>
</protein>
<gene>
    <name evidence="6" type="ORF">DH2020_005205</name>
</gene>
<feature type="domain" description="Cyclin-dependent kinase inhibitor" evidence="5">
    <location>
        <begin position="66"/>
        <end position="94"/>
    </location>
</feature>
<accession>A0ABR0XRK8</accession>
<evidence type="ECO:0000256" key="1">
    <source>
        <dbReference type="ARBA" id="ARBA00004642"/>
    </source>
</evidence>